<dbReference type="GO" id="GO:0020037">
    <property type="term" value="F:heme binding"/>
    <property type="evidence" value="ECO:0007669"/>
    <property type="project" value="InterPro"/>
</dbReference>
<dbReference type="Proteomes" id="UP000270094">
    <property type="component" value="Unassembled WGS sequence"/>
</dbReference>
<evidence type="ECO:0000256" key="1">
    <source>
        <dbReference type="ARBA" id="ARBA00001971"/>
    </source>
</evidence>
<keyword evidence="9" id="KW-1185">Reference proteome</keyword>
<dbReference type="EMBL" id="UYYB01000812">
    <property type="protein sequence ID" value="VDM65486.1"/>
    <property type="molecule type" value="Genomic_DNA"/>
</dbReference>
<dbReference type="OrthoDB" id="5853600at2759"/>
<reference evidence="8 9" key="1">
    <citation type="submission" date="2018-11" db="EMBL/GenBank/DDBJ databases">
        <authorList>
            <consortium name="Pathogen Informatics"/>
        </authorList>
    </citation>
    <scope>NUCLEOTIDE SEQUENCE [LARGE SCALE GENOMIC DNA]</scope>
</reference>
<proteinExistence type="inferred from homology"/>
<keyword evidence="3" id="KW-0349">Heme</keyword>
<evidence type="ECO:0008006" key="10">
    <source>
        <dbReference type="Google" id="ProtNLM"/>
    </source>
</evidence>
<accession>A0A3P7I7Q3</accession>
<evidence type="ECO:0000256" key="4">
    <source>
        <dbReference type="ARBA" id="ARBA00022723"/>
    </source>
</evidence>
<comment type="similarity">
    <text evidence="2">Belongs to the cytochrome P450 family.</text>
</comment>
<evidence type="ECO:0000313" key="9">
    <source>
        <dbReference type="Proteomes" id="UP000270094"/>
    </source>
</evidence>
<evidence type="ECO:0000313" key="8">
    <source>
        <dbReference type="EMBL" id="VDM65486.1"/>
    </source>
</evidence>
<dbReference type="Gene3D" id="1.10.630.10">
    <property type="entry name" value="Cytochrome P450"/>
    <property type="match status" value="1"/>
</dbReference>
<keyword evidence="5" id="KW-0560">Oxidoreductase</keyword>
<keyword evidence="7" id="KW-0503">Monooxygenase</keyword>
<dbReference type="SUPFAM" id="SSF48264">
    <property type="entry name" value="Cytochrome P450"/>
    <property type="match status" value="1"/>
</dbReference>
<dbReference type="PANTHER" id="PTHR24292">
    <property type="entry name" value="CYTOCHROME P450"/>
    <property type="match status" value="1"/>
</dbReference>
<dbReference type="PANTHER" id="PTHR24292:SF102">
    <property type="entry name" value="CYTOCHROME P450 FAMILY-RELATED"/>
    <property type="match status" value="1"/>
</dbReference>
<dbReference type="InterPro" id="IPR050476">
    <property type="entry name" value="Insect_CytP450_Detox"/>
</dbReference>
<evidence type="ECO:0000256" key="2">
    <source>
        <dbReference type="ARBA" id="ARBA00010617"/>
    </source>
</evidence>
<comment type="cofactor">
    <cofactor evidence="1">
        <name>heme</name>
        <dbReference type="ChEBI" id="CHEBI:30413"/>
    </cofactor>
</comment>
<dbReference type="InterPro" id="IPR036396">
    <property type="entry name" value="Cyt_P450_sf"/>
</dbReference>
<evidence type="ECO:0000256" key="5">
    <source>
        <dbReference type="ARBA" id="ARBA00023002"/>
    </source>
</evidence>
<keyword evidence="6" id="KW-0408">Iron</keyword>
<evidence type="ECO:0000256" key="3">
    <source>
        <dbReference type="ARBA" id="ARBA00022617"/>
    </source>
</evidence>
<dbReference type="AlphaFoldDB" id="A0A3P7I7Q3"/>
<gene>
    <name evidence="8" type="ORF">SVUK_LOCUS484</name>
</gene>
<dbReference type="InterPro" id="IPR001128">
    <property type="entry name" value="Cyt_P450"/>
</dbReference>
<name>A0A3P7I7Q3_STRVU</name>
<protein>
    <recommendedName>
        <fullName evidence="10">Cytochrome P450</fullName>
    </recommendedName>
</protein>
<keyword evidence="4" id="KW-0479">Metal-binding</keyword>
<sequence length="209" mass="23606">MSIYYLWQLTYWSRRGIPGPPGIIFIGNMHSLTDRSEPVTPPIPLPLSPPSPSGVKYLYLQLNAHMTASNKPLHGLRSFVLSIVNENISAHSLVAQLSFSHSPFQMAFIPLLKIQLILKIQFDKVQQYGKVYGIHEGLRRTLVTSDINMVRELFMQKFEYFHGRKGSTLVGDVENDARVHLFESQGVRWKRLRAISSPAFSAGSLKKVG</sequence>
<organism evidence="8 9">
    <name type="scientific">Strongylus vulgaris</name>
    <name type="common">Blood worm</name>
    <dbReference type="NCBI Taxonomy" id="40348"/>
    <lineage>
        <taxon>Eukaryota</taxon>
        <taxon>Metazoa</taxon>
        <taxon>Ecdysozoa</taxon>
        <taxon>Nematoda</taxon>
        <taxon>Chromadorea</taxon>
        <taxon>Rhabditida</taxon>
        <taxon>Rhabditina</taxon>
        <taxon>Rhabditomorpha</taxon>
        <taxon>Strongyloidea</taxon>
        <taxon>Strongylidae</taxon>
        <taxon>Strongylus</taxon>
    </lineage>
</organism>
<dbReference type="GO" id="GO:0004497">
    <property type="term" value="F:monooxygenase activity"/>
    <property type="evidence" value="ECO:0007669"/>
    <property type="project" value="UniProtKB-KW"/>
</dbReference>
<dbReference type="Pfam" id="PF00067">
    <property type="entry name" value="p450"/>
    <property type="match status" value="1"/>
</dbReference>
<evidence type="ECO:0000256" key="7">
    <source>
        <dbReference type="ARBA" id="ARBA00023033"/>
    </source>
</evidence>
<dbReference type="GO" id="GO:0016705">
    <property type="term" value="F:oxidoreductase activity, acting on paired donors, with incorporation or reduction of molecular oxygen"/>
    <property type="evidence" value="ECO:0007669"/>
    <property type="project" value="InterPro"/>
</dbReference>
<evidence type="ECO:0000256" key="6">
    <source>
        <dbReference type="ARBA" id="ARBA00023004"/>
    </source>
</evidence>
<dbReference type="GO" id="GO:0005506">
    <property type="term" value="F:iron ion binding"/>
    <property type="evidence" value="ECO:0007669"/>
    <property type="project" value="InterPro"/>
</dbReference>